<dbReference type="GO" id="GO:0005886">
    <property type="term" value="C:plasma membrane"/>
    <property type="evidence" value="ECO:0007669"/>
    <property type="project" value="TreeGrafter"/>
</dbReference>
<feature type="transmembrane region" description="Helical" evidence="1">
    <location>
        <begin position="64"/>
        <end position="86"/>
    </location>
</feature>
<keyword evidence="1" id="KW-1133">Transmembrane helix</keyword>
<feature type="transmembrane region" description="Helical" evidence="1">
    <location>
        <begin position="92"/>
        <end position="112"/>
    </location>
</feature>
<keyword evidence="1" id="KW-0472">Membrane</keyword>
<dbReference type="PANTHER" id="PTHR34821">
    <property type="entry name" value="INNER MEMBRANE PROTEIN YDCZ"/>
    <property type="match status" value="1"/>
</dbReference>
<keyword evidence="1" id="KW-0812">Transmembrane</keyword>
<dbReference type="Proteomes" id="UP000184085">
    <property type="component" value="Unassembled WGS sequence"/>
</dbReference>
<keyword evidence="3" id="KW-1185">Reference proteome</keyword>
<proteinExistence type="predicted"/>
<dbReference type="PANTHER" id="PTHR34821:SF2">
    <property type="entry name" value="INNER MEMBRANE PROTEIN YDCZ"/>
    <property type="match status" value="1"/>
</dbReference>
<organism evidence="2 3">
    <name type="scientific">Donghicola eburneus</name>
    <dbReference type="NCBI Taxonomy" id="393278"/>
    <lineage>
        <taxon>Bacteria</taxon>
        <taxon>Pseudomonadati</taxon>
        <taxon>Pseudomonadota</taxon>
        <taxon>Alphaproteobacteria</taxon>
        <taxon>Rhodobacterales</taxon>
        <taxon>Roseobacteraceae</taxon>
        <taxon>Donghicola</taxon>
    </lineage>
</organism>
<evidence type="ECO:0000313" key="3">
    <source>
        <dbReference type="Proteomes" id="UP000184085"/>
    </source>
</evidence>
<protein>
    <submittedName>
        <fullName evidence="2">Putative membrane protein</fullName>
    </submittedName>
</protein>
<accession>A0A1M4MV59</accession>
<dbReference type="EMBL" id="FMJB01000015">
    <property type="protein sequence ID" value="SCM66130.1"/>
    <property type="molecule type" value="Genomic_DNA"/>
</dbReference>
<name>A0A1M4MV59_9RHOB</name>
<sequence length="147" mass="15454">MNTYMLLLIAAGAGLVLQNVLMARMTDLTSTILFALVLNSAVGLVLLSTLLLRKVGLGGLAEVLHVLKPWALVPGILGSFFVFASITGYAQLGAAATISILVASQLIFGLGWDILKAERFDLHQIGSTAFGALLLLSGAYLIITRSP</sequence>
<reference evidence="3" key="1">
    <citation type="submission" date="2016-09" db="EMBL/GenBank/DDBJ databases">
        <authorList>
            <person name="Wibberg D."/>
        </authorList>
    </citation>
    <scope>NUCLEOTIDE SEQUENCE [LARGE SCALE GENOMIC DNA]</scope>
</reference>
<dbReference type="Pfam" id="PF04657">
    <property type="entry name" value="DMT_YdcZ"/>
    <property type="match status" value="1"/>
</dbReference>
<dbReference type="AlphaFoldDB" id="A0A1M4MV59"/>
<dbReference type="InterPro" id="IPR006750">
    <property type="entry name" value="YdcZ"/>
</dbReference>
<gene>
    <name evidence="2" type="ORF">KARMA_0303</name>
</gene>
<evidence type="ECO:0000256" key="1">
    <source>
        <dbReference type="SAM" id="Phobius"/>
    </source>
</evidence>
<feature type="transmembrane region" description="Helical" evidence="1">
    <location>
        <begin position="32"/>
        <end position="52"/>
    </location>
</feature>
<feature type="transmembrane region" description="Helical" evidence="1">
    <location>
        <begin position="124"/>
        <end position="143"/>
    </location>
</feature>
<dbReference type="RefSeq" id="WP_072702969.1">
    <property type="nucleotide sequence ID" value="NZ_FMJB01000015.1"/>
</dbReference>
<evidence type="ECO:0000313" key="2">
    <source>
        <dbReference type="EMBL" id="SCM66130.1"/>
    </source>
</evidence>